<dbReference type="InterPro" id="IPR003442">
    <property type="entry name" value="T6A_TsaE"/>
</dbReference>
<keyword evidence="6" id="KW-0479">Metal-binding</keyword>
<evidence type="ECO:0000313" key="11">
    <source>
        <dbReference type="EMBL" id="EGG29719.1"/>
    </source>
</evidence>
<evidence type="ECO:0000313" key="12">
    <source>
        <dbReference type="Proteomes" id="UP000005615"/>
    </source>
</evidence>
<evidence type="ECO:0000256" key="5">
    <source>
        <dbReference type="ARBA" id="ARBA00022694"/>
    </source>
</evidence>
<gene>
    <name evidence="11" type="ORF">IMCC3088_1447</name>
</gene>
<keyword evidence="5" id="KW-0819">tRNA processing</keyword>
<dbReference type="PANTHER" id="PTHR33540:SF2">
    <property type="entry name" value="TRNA THREONYLCARBAMOYLADENOSINE BIOSYNTHESIS PROTEIN TSAE"/>
    <property type="match status" value="1"/>
</dbReference>
<dbReference type="AlphaFoldDB" id="F3L1V7"/>
<comment type="caution">
    <text evidence="11">The sequence shown here is derived from an EMBL/GenBank/DDBJ whole genome shotgun (WGS) entry which is preliminary data.</text>
</comment>
<dbReference type="NCBIfam" id="TIGR00150">
    <property type="entry name" value="T6A_YjeE"/>
    <property type="match status" value="1"/>
</dbReference>
<dbReference type="Proteomes" id="UP000005615">
    <property type="component" value="Unassembled WGS sequence"/>
</dbReference>
<keyword evidence="9" id="KW-0460">Magnesium</keyword>
<dbReference type="GO" id="GO:0005524">
    <property type="term" value="F:ATP binding"/>
    <property type="evidence" value="ECO:0007669"/>
    <property type="project" value="UniProtKB-KW"/>
</dbReference>
<dbReference type="RefSeq" id="WP_009575744.1">
    <property type="nucleotide sequence ID" value="NZ_AEIG01000035.1"/>
</dbReference>
<comment type="subcellular location">
    <subcellularLocation>
        <location evidence="1">Cytoplasm</location>
    </subcellularLocation>
</comment>
<reference evidence="11 12" key="1">
    <citation type="journal article" date="2011" name="J. Bacteriol.">
        <title>Genome sequence of strain IMCC3088, a proteorhodopsin-containing marine bacterium belonging to the OM60/NOR5 clade.</title>
        <authorList>
            <person name="Jang Y."/>
            <person name="Oh H.M."/>
            <person name="Kang I."/>
            <person name="Lee K."/>
            <person name="Yang S.J."/>
            <person name="Cho J.C."/>
        </authorList>
    </citation>
    <scope>NUCLEOTIDE SEQUENCE [LARGE SCALE GENOMIC DNA]</scope>
    <source>
        <strain evidence="11 12">IMCC3088</strain>
    </source>
</reference>
<keyword evidence="12" id="KW-1185">Reference proteome</keyword>
<sequence length="152" mass="16882">MVNLVRELQSEEALLDFGQALAACLKPGLMIELRGELGAGKTTLSRAIIQFLGHKGAVKSPTYTLVEPYEHIQPPVYHFDLYRIADPDELHYLGVETYFNEHSICLVEWPERAADLLPKADIVITLEHAMLGRTIAVTACSSKGWAVMECLS</sequence>
<organism evidence="11 12">
    <name type="scientific">Aequoribacter fuscus</name>
    <dbReference type="NCBI Taxonomy" id="2518989"/>
    <lineage>
        <taxon>Bacteria</taxon>
        <taxon>Pseudomonadati</taxon>
        <taxon>Pseudomonadota</taxon>
        <taxon>Gammaproteobacteria</taxon>
        <taxon>Cellvibrionales</taxon>
        <taxon>Halieaceae</taxon>
        <taxon>Aequoribacter</taxon>
    </lineage>
</organism>
<evidence type="ECO:0000256" key="9">
    <source>
        <dbReference type="ARBA" id="ARBA00022842"/>
    </source>
</evidence>
<dbReference type="SUPFAM" id="SSF52540">
    <property type="entry name" value="P-loop containing nucleoside triphosphate hydrolases"/>
    <property type="match status" value="1"/>
</dbReference>
<accession>F3L1V7</accession>
<dbReference type="STRING" id="2518989.IMCC3088_1447"/>
<dbReference type="InterPro" id="IPR027417">
    <property type="entry name" value="P-loop_NTPase"/>
</dbReference>
<evidence type="ECO:0000256" key="6">
    <source>
        <dbReference type="ARBA" id="ARBA00022723"/>
    </source>
</evidence>
<dbReference type="PANTHER" id="PTHR33540">
    <property type="entry name" value="TRNA THREONYLCARBAMOYLADENOSINE BIOSYNTHESIS PROTEIN TSAE"/>
    <property type="match status" value="1"/>
</dbReference>
<dbReference type="Gene3D" id="3.40.50.300">
    <property type="entry name" value="P-loop containing nucleotide triphosphate hydrolases"/>
    <property type="match status" value="1"/>
</dbReference>
<evidence type="ECO:0000256" key="10">
    <source>
        <dbReference type="ARBA" id="ARBA00032441"/>
    </source>
</evidence>
<evidence type="ECO:0000256" key="7">
    <source>
        <dbReference type="ARBA" id="ARBA00022741"/>
    </source>
</evidence>
<dbReference type="eggNOG" id="COG0802">
    <property type="taxonomic scope" value="Bacteria"/>
</dbReference>
<protein>
    <recommendedName>
        <fullName evidence="3">tRNA threonylcarbamoyladenosine biosynthesis protein TsaE</fullName>
    </recommendedName>
    <alternativeName>
        <fullName evidence="10">t(6)A37 threonylcarbamoyladenosine biosynthesis protein TsaE</fullName>
    </alternativeName>
</protein>
<evidence type="ECO:0000256" key="8">
    <source>
        <dbReference type="ARBA" id="ARBA00022840"/>
    </source>
</evidence>
<dbReference type="OrthoDB" id="9800307at2"/>
<keyword evidence="4" id="KW-0963">Cytoplasm</keyword>
<evidence type="ECO:0000256" key="2">
    <source>
        <dbReference type="ARBA" id="ARBA00007599"/>
    </source>
</evidence>
<proteinExistence type="inferred from homology"/>
<evidence type="ECO:0000256" key="1">
    <source>
        <dbReference type="ARBA" id="ARBA00004496"/>
    </source>
</evidence>
<dbReference type="Pfam" id="PF02367">
    <property type="entry name" value="TsaE"/>
    <property type="match status" value="1"/>
</dbReference>
<name>F3L1V7_9GAMM</name>
<dbReference type="GO" id="GO:0046872">
    <property type="term" value="F:metal ion binding"/>
    <property type="evidence" value="ECO:0007669"/>
    <property type="project" value="UniProtKB-KW"/>
</dbReference>
<dbReference type="EMBL" id="AEIG01000035">
    <property type="protein sequence ID" value="EGG29719.1"/>
    <property type="molecule type" value="Genomic_DNA"/>
</dbReference>
<evidence type="ECO:0000256" key="3">
    <source>
        <dbReference type="ARBA" id="ARBA00019010"/>
    </source>
</evidence>
<evidence type="ECO:0000256" key="4">
    <source>
        <dbReference type="ARBA" id="ARBA00022490"/>
    </source>
</evidence>
<dbReference type="GO" id="GO:0005737">
    <property type="term" value="C:cytoplasm"/>
    <property type="evidence" value="ECO:0007669"/>
    <property type="project" value="UniProtKB-SubCell"/>
</dbReference>
<keyword evidence="8" id="KW-0067">ATP-binding</keyword>
<comment type="similarity">
    <text evidence="2">Belongs to the TsaE family.</text>
</comment>
<keyword evidence="7" id="KW-0547">Nucleotide-binding</keyword>
<dbReference type="GO" id="GO:0002949">
    <property type="term" value="P:tRNA threonylcarbamoyladenosine modification"/>
    <property type="evidence" value="ECO:0007669"/>
    <property type="project" value="InterPro"/>
</dbReference>